<name>A0ABM9LDC6_9MYCO</name>
<organism evidence="3 4">
    <name type="scientific">[Mycobacterium] kokjensenii</name>
    <dbReference type="NCBI Taxonomy" id="3064287"/>
    <lineage>
        <taxon>Bacteria</taxon>
        <taxon>Bacillati</taxon>
        <taxon>Actinomycetota</taxon>
        <taxon>Actinomycetes</taxon>
        <taxon>Mycobacteriales</taxon>
        <taxon>Mycobacteriaceae</taxon>
        <taxon>Mycolicibacter</taxon>
    </lineage>
</organism>
<evidence type="ECO:0008006" key="5">
    <source>
        <dbReference type="Google" id="ProtNLM"/>
    </source>
</evidence>
<proteinExistence type="predicted"/>
<dbReference type="RefSeq" id="WP_308476564.1">
    <property type="nucleotide sequence ID" value="NZ_OY726394.1"/>
</dbReference>
<evidence type="ECO:0000256" key="2">
    <source>
        <dbReference type="SAM" id="Phobius"/>
    </source>
</evidence>
<feature type="compositionally biased region" description="Acidic residues" evidence="1">
    <location>
        <begin position="60"/>
        <end position="90"/>
    </location>
</feature>
<gene>
    <name evidence="3" type="ORF">MU0083_001588</name>
</gene>
<keyword evidence="4" id="KW-1185">Reference proteome</keyword>
<dbReference type="EMBL" id="OY726394">
    <property type="protein sequence ID" value="CAJ1497107.1"/>
    <property type="molecule type" value="Genomic_DNA"/>
</dbReference>
<dbReference type="Proteomes" id="UP001190336">
    <property type="component" value="Chromosome"/>
</dbReference>
<keyword evidence="2" id="KW-0812">Transmembrane</keyword>
<feature type="region of interest" description="Disordered" evidence="1">
    <location>
        <begin position="55"/>
        <end position="132"/>
    </location>
</feature>
<keyword evidence="2" id="KW-1133">Transmembrane helix</keyword>
<keyword evidence="2" id="KW-0472">Membrane</keyword>
<evidence type="ECO:0000313" key="3">
    <source>
        <dbReference type="EMBL" id="CAJ1497107.1"/>
    </source>
</evidence>
<feature type="transmembrane region" description="Helical" evidence="2">
    <location>
        <begin position="29"/>
        <end position="47"/>
    </location>
</feature>
<evidence type="ECO:0000256" key="1">
    <source>
        <dbReference type="SAM" id="MobiDB-lite"/>
    </source>
</evidence>
<sequence>MLIIAMVLAAIGLAALVFAVVTSNALVAWVCVGASLLGVLLLIVDALRERRANLPASAAEDAEDSDADEGAESTEAGDDLDIAAESETTEATEAADSPADAAEADSAAVTDTVADAGADTATTEETAAQPTE</sequence>
<accession>A0ABM9LDC6</accession>
<feature type="compositionally biased region" description="Low complexity" evidence="1">
    <location>
        <begin position="91"/>
        <end position="132"/>
    </location>
</feature>
<evidence type="ECO:0000313" key="4">
    <source>
        <dbReference type="Proteomes" id="UP001190336"/>
    </source>
</evidence>
<reference evidence="3 4" key="1">
    <citation type="submission" date="2023-08" db="EMBL/GenBank/DDBJ databases">
        <authorList>
            <person name="Folkvardsen B D."/>
            <person name="Norman A."/>
        </authorList>
    </citation>
    <scope>NUCLEOTIDE SEQUENCE [LARGE SCALE GENOMIC DNA]</scope>
    <source>
        <strain evidence="3 4">Mu0083</strain>
    </source>
</reference>
<protein>
    <recommendedName>
        <fullName evidence="5">Transmembrane protein</fullName>
    </recommendedName>
</protein>